<dbReference type="InterPro" id="IPR002401">
    <property type="entry name" value="Cyt_P450_E_grp-I"/>
</dbReference>
<dbReference type="GO" id="GO:0004497">
    <property type="term" value="F:monooxygenase activity"/>
    <property type="evidence" value="ECO:0007669"/>
    <property type="project" value="UniProtKB-KW"/>
</dbReference>
<dbReference type="PANTHER" id="PTHR24305:SF187">
    <property type="entry name" value="P450, PUTATIVE (EUROFUNG)-RELATED"/>
    <property type="match status" value="1"/>
</dbReference>
<dbReference type="PANTHER" id="PTHR24305">
    <property type="entry name" value="CYTOCHROME P450"/>
    <property type="match status" value="1"/>
</dbReference>
<evidence type="ECO:0000313" key="9">
    <source>
        <dbReference type="EMBL" id="TFK85288.1"/>
    </source>
</evidence>
<dbReference type="STRING" id="1314778.A0A5C3P9L2"/>
<keyword evidence="8" id="KW-0349">Heme</keyword>
<dbReference type="InterPro" id="IPR001128">
    <property type="entry name" value="Cyt_P450"/>
</dbReference>
<evidence type="ECO:0000256" key="4">
    <source>
        <dbReference type="ARBA" id="ARBA00022723"/>
    </source>
</evidence>
<evidence type="ECO:0000256" key="6">
    <source>
        <dbReference type="ARBA" id="ARBA00023004"/>
    </source>
</evidence>
<gene>
    <name evidence="9" type="ORF">K466DRAFT_196845</name>
</gene>
<proteinExistence type="inferred from homology"/>
<keyword evidence="7 9" id="KW-0503">Monooxygenase</keyword>
<protein>
    <submittedName>
        <fullName evidence="9">High nitrogen upregulated cytochrome P450 monooxygenase 2</fullName>
    </submittedName>
</protein>
<dbReference type="GO" id="GO:0005506">
    <property type="term" value="F:iron ion binding"/>
    <property type="evidence" value="ECO:0007669"/>
    <property type="project" value="InterPro"/>
</dbReference>
<keyword evidence="4 8" id="KW-0479">Metal-binding</keyword>
<dbReference type="GO" id="GO:0020037">
    <property type="term" value="F:heme binding"/>
    <property type="evidence" value="ECO:0007669"/>
    <property type="project" value="InterPro"/>
</dbReference>
<keyword evidence="6 8" id="KW-0408">Iron</keyword>
<dbReference type="CDD" id="cd11061">
    <property type="entry name" value="CYP67-like"/>
    <property type="match status" value="1"/>
</dbReference>
<evidence type="ECO:0000256" key="8">
    <source>
        <dbReference type="PIRSR" id="PIRSR602401-1"/>
    </source>
</evidence>
<dbReference type="InParanoid" id="A0A5C3P9L2"/>
<evidence type="ECO:0000256" key="2">
    <source>
        <dbReference type="ARBA" id="ARBA00005179"/>
    </source>
</evidence>
<evidence type="ECO:0000256" key="3">
    <source>
        <dbReference type="ARBA" id="ARBA00010617"/>
    </source>
</evidence>
<dbReference type="PRINTS" id="PR00463">
    <property type="entry name" value="EP450I"/>
</dbReference>
<comment type="cofactor">
    <cofactor evidence="1 8">
        <name>heme</name>
        <dbReference type="ChEBI" id="CHEBI:30413"/>
    </cofactor>
</comment>
<evidence type="ECO:0000313" key="10">
    <source>
        <dbReference type="Proteomes" id="UP000308197"/>
    </source>
</evidence>
<dbReference type="Gene3D" id="1.10.630.10">
    <property type="entry name" value="Cytochrome P450"/>
    <property type="match status" value="1"/>
</dbReference>
<dbReference type="AlphaFoldDB" id="A0A5C3P9L2"/>
<accession>A0A5C3P9L2</accession>
<comment type="similarity">
    <text evidence="3">Belongs to the cytochrome P450 family.</text>
</comment>
<keyword evidence="5" id="KW-0560">Oxidoreductase</keyword>
<dbReference type="SUPFAM" id="SSF48264">
    <property type="entry name" value="Cytochrome P450"/>
    <property type="match status" value="1"/>
</dbReference>
<feature type="binding site" description="axial binding residue" evidence="8">
    <location>
        <position position="509"/>
    </location>
    <ligand>
        <name>heme</name>
        <dbReference type="ChEBI" id="CHEBI:30413"/>
    </ligand>
    <ligandPart>
        <name>Fe</name>
        <dbReference type="ChEBI" id="CHEBI:18248"/>
    </ligandPart>
</feature>
<sequence length="566" mass="64036">MELDGHIYVWSPERLTATYAAVLGLLTHQVFRRHETYCISAHLTLLLAPPLLIALTVSDSWQCIPKTRLLVSYAAYLSTLVLSLVSYRLSPLHPLARYPGPLGCRVSKLWMASLSRAGYQHVYYRDLHKRYGSVVRIGPNELSIREPSAVMALVGPSGLPKGPHVTGRLLTDKDLPMIGIEDLSTHMTRRRAWNRGFSSAAIAEYEELVGRRAMQLVQRLEEHQGKQVDIERWFDYFSYDAMCDMTFGGGSELLRDGDENNVWSVLSAGMTAMTFFGHVPWLGVYFGYLPAATRPIKSLLAACKGLVEQRMQQGSRTRDLFHYLNHEDQMEQSPPPMRQLVDDGILAIVGGADTVSGALTSVIFCLLTHPETYDKLQVEVDKYYPPGEDVSSTRWHRDMKYLEAVINETLRVYSPGLGGSQRKVPADGPGVTVGSLYIPPGTALWVHAFSLHRDPSNFFPFPDDFWPERWLLAPHSPDLLSPEAADAKPTNFVHNEEAYMPFSHGPMNCVGKNFALMEMRIVICALVQRFRFRLREDYDRADYDRNFKDYLIASRPNLPVIIELRE</sequence>
<dbReference type="Pfam" id="PF00067">
    <property type="entry name" value="p450"/>
    <property type="match status" value="1"/>
</dbReference>
<organism evidence="9 10">
    <name type="scientific">Polyporus arcularius HHB13444</name>
    <dbReference type="NCBI Taxonomy" id="1314778"/>
    <lineage>
        <taxon>Eukaryota</taxon>
        <taxon>Fungi</taxon>
        <taxon>Dikarya</taxon>
        <taxon>Basidiomycota</taxon>
        <taxon>Agaricomycotina</taxon>
        <taxon>Agaricomycetes</taxon>
        <taxon>Polyporales</taxon>
        <taxon>Polyporaceae</taxon>
        <taxon>Polyporus</taxon>
    </lineage>
</organism>
<evidence type="ECO:0000256" key="7">
    <source>
        <dbReference type="ARBA" id="ARBA00023033"/>
    </source>
</evidence>
<evidence type="ECO:0000256" key="1">
    <source>
        <dbReference type="ARBA" id="ARBA00001971"/>
    </source>
</evidence>
<reference evidence="9 10" key="1">
    <citation type="journal article" date="2019" name="Nat. Ecol. Evol.">
        <title>Megaphylogeny resolves global patterns of mushroom evolution.</title>
        <authorList>
            <person name="Varga T."/>
            <person name="Krizsan K."/>
            <person name="Foldi C."/>
            <person name="Dima B."/>
            <person name="Sanchez-Garcia M."/>
            <person name="Sanchez-Ramirez S."/>
            <person name="Szollosi G.J."/>
            <person name="Szarkandi J.G."/>
            <person name="Papp V."/>
            <person name="Albert L."/>
            <person name="Andreopoulos W."/>
            <person name="Angelini C."/>
            <person name="Antonin V."/>
            <person name="Barry K.W."/>
            <person name="Bougher N.L."/>
            <person name="Buchanan P."/>
            <person name="Buyck B."/>
            <person name="Bense V."/>
            <person name="Catcheside P."/>
            <person name="Chovatia M."/>
            <person name="Cooper J."/>
            <person name="Damon W."/>
            <person name="Desjardin D."/>
            <person name="Finy P."/>
            <person name="Geml J."/>
            <person name="Haridas S."/>
            <person name="Hughes K."/>
            <person name="Justo A."/>
            <person name="Karasinski D."/>
            <person name="Kautmanova I."/>
            <person name="Kiss B."/>
            <person name="Kocsube S."/>
            <person name="Kotiranta H."/>
            <person name="LaButti K.M."/>
            <person name="Lechner B.E."/>
            <person name="Liimatainen K."/>
            <person name="Lipzen A."/>
            <person name="Lukacs Z."/>
            <person name="Mihaltcheva S."/>
            <person name="Morgado L.N."/>
            <person name="Niskanen T."/>
            <person name="Noordeloos M.E."/>
            <person name="Ohm R.A."/>
            <person name="Ortiz-Santana B."/>
            <person name="Ovrebo C."/>
            <person name="Racz N."/>
            <person name="Riley R."/>
            <person name="Savchenko A."/>
            <person name="Shiryaev A."/>
            <person name="Soop K."/>
            <person name="Spirin V."/>
            <person name="Szebenyi C."/>
            <person name="Tomsovsky M."/>
            <person name="Tulloss R.E."/>
            <person name="Uehling J."/>
            <person name="Grigoriev I.V."/>
            <person name="Vagvolgyi C."/>
            <person name="Papp T."/>
            <person name="Martin F.M."/>
            <person name="Miettinen O."/>
            <person name="Hibbett D.S."/>
            <person name="Nagy L.G."/>
        </authorList>
    </citation>
    <scope>NUCLEOTIDE SEQUENCE [LARGE SCALE GENOMIC DNA]</scope>
    <source>
        <strain evidence="9 10">HHB13444</strain>
    </source>
</reference>
<evidence type="ECO:0000256" key="5">
    <source>
        <dbReference type="ARBA" id="ARBA00023002"/>
    </source>
</evidence>
<dbReference type="EMBL" id="ML211262">
    <property type="protein sequence ID" value="TFK85288.1"/>
    <property type="molecule type" value="Genomic_DNA"/>
</dbReference>
<dbReference type="Proteomes" id="UP000308197">
    <property type="component" value="Unassembled WGS sequence"/>
</dbReference>
<dbReference type="GO" id="GO:0016705">
    <property type="term" value="F:oxidoreductase activity, acting on paired donors, with incorporation or reduction of molecular oxygen"/>
    <property type="evidence" value="ECO:0007669"/>
    <property type="project" value="InterPro"/>
</dbReference>
<dbReference type="InterPro" id="IPR036396">
    <property type="entry name" value="Cyt_P450_sf"/>
</dbReference>
<name>A0A5C3P9L2_9APHY</name>
<keyword evidence="10" id="KW-1185">Reference proteome</keyword>
<dbReference type="PRINTS" id="PR00385">
    <property type="entry name" value="P450"/>
</dbReference>
<dbReference type="InterPro" id="IPR050121">
    <property type="entry name" value="Cytochrome_P450_monoxygenase"/>
</dbReference>
<comment type="pathway">
    <text evidence="2">Secondary metabolite biosynthesis.</text>
</comment>